<dbReference type="Pfam" id="PF01755">
    <property type="entry name" value="Glyco_transf_25"/>
    <property type="match status" value="1"/>
</dbReference>
<evidence type="ECO:0000313" key="2">
    <source>
        <dbReference type="EMBL" id="TQN51483.1"/>
    </source>
</evidence>
<protein>
    <submittedName>
        <fullName evidence="2">Lipooligosaccharide biosynthesis protein LpsA</fullName>
        <ecNumber evidence="2">2.-.-.-</ecNumber>
    </submittedName>
</protein>
<gene>
    <name evidence="2" type="primary">lpsA_2</name>
    <name evidence="2" type="ORF">DLNHIDIE_01356</name>
</gene>
<dbReference type="EC" id="2.-.-.-" evidence="2"/>
<name>A0A543Q576_ACITH</name>
<dbReference type="EMBL" id="SZUV01000001">
    <property type="protein sequence ID" value="TQN51483.1"/>
    <property type="molecule type" value="Genomic_DNA"/>
</dbReference>
<dbReference type="InterPro" id="IPR002654">
    <property type="entry name" value="Glyco_trans_25"/>
</dbReference>
<comment type="caution">
    <text evidence="2">The sequence shown here is derived from an EMBL/GenBank/DDBJ whole genome shotgun (WGS) entry which is preliminary data.</text>
</comment>
<dbReference type="RefSeq" id="WP_142087473.1">
    <property type="nucleotide sequence ID" value="NZ_SZUV01000001.1"/>
</dbReference>
<sequence length="268" mass="31133">MSTDSLHRKSSTQTFLPPVYVITLTEDMDRRNHVEDLRKNAGIPMKIFPAITPRTRDAYPPIYDARYRQWHYGYDLTPGEVGCFLSHRALWELCAQSQDPAWCILEDDVELDPEFSAKLQLALAHVTDWDVLRLMAERYDRKGLPYKKLDGADTLMHYVRPAMGTAAYLIRPAAAKRLLAFSTRMTEPVDKVMDQYWLHGLRVLVLEPFVVQIRQDLPSAISCRGWDAMRNGKRPLWRQLQRDLRNGRDALAGLLFSLRYFLGMFSHY</sequence>
<accession>A0A543Q576</accession>
<dbReference type="CDD" id="cd06532">
    <property type="entry name" value="Glyco_transf_25"/>
    <property type="match status" value="1"/>
</dbReference>
<evidence type="ECO:0000313" key="3">
    <source>
        <dbReference type="Proteomes" id="UP000315403"/>
    </source>
</evidence>
<dbReference type="AlphaFoldDB" id="A0A543Q576"/>
<evidence type="ECO:0000259" key="1">
    <source>
        <dbReference type="Pfam" id="PF01755"/>
    </source>
</evidence>
<keyword evidence="2" id="KW-0808">Transferase</keyword>
<organism evidence="2 3">
    <name type="scientific">Acidithiobacillus thiooxidans ATCC 19377</name>
    <dbReference type="NCBI Taxonomy" id="637390"/>
    <lineage>
        <taxon>Bacteria</taxon>
        <taxon>Pseudomonadati</taxon>
        <taxon>Pseudomonadota</taxon>
        <taxon>Acidithiobacillia</taxon>
        <taxon>Acidithiobacillales</taxon>
        <taxon>Acidithiobacillaceae</taxon>
        <taxon>Acidithiobacillus</taxon>
    </lineage>
</organism>
<feature type="domain" description="Glycosyl transferase family 25" evidence="1">
    <location>
        <begin position="18"/>
        <end position="193"/>
    </location>
</feature>
<dbReference type="Proteomes" id="UP000315403">
    <property type="component" value="Unassembled WGS sequence"/>
</dbReference>
<reference evidence="2 3" key="1">
    <citation type="submission" date="2019-03" db="EMBL/GenBank/DDBJ databases">
        <title>New insights into Acidothiobacillus thiooxidans sulfur metabolism through coupled gene expression, solution geochemistry, microscopy and spectroscopy analyses.</title>
        <authorList>
            <person name="Camacho D."/>
            <person name="Frazao R."/>
            <person name="Fouillen A."/>
            <person name="Nanci A."/>
            <person name="Lang B.F."/>
            <person name="Apte S.C."/>
            <person name="Baron C."/>
            <person name="Warren L.A."/>
        </authorList>
    </citation>
    <scope>NUCLEOTIDE SEQUENCE [LARGE SCALE GENOMIC DNA]</scope>
    <source>
        <strain evidence="2 3">ATCC 19377</strain>
    </source>
</reference>
<dbReference type="GO" id="GO:0016740">
    <property type="term" value="F:transferase activity"/>
    <property type="evidence" value="ECO:0007669"/>
    <property type="project" value="UniProtKB-KW"/>
</dbReference>
<proteinExistence type="predicted"/>